<feature type="region of interest" description="Disordered" evidence="4">
    <location>
        <begin position="1"/>
        <end position="75"/>
    </location>
</feature>
<dbReference type="OrthoDB" id="551907at2759"/>
<evidence type="ECO:0000313" key="6">
    <source>
        <dbReference type="EMBL" id="RWR96324.1"/>
    </source>
</evidence>
<dbReference type="EMBL" id="QPKB01000012">
    <property type="protein sequence ID" value="RWR96324.1"/>
    <property type="molecule type" value="Genomic_DNA"/>
</dbReference>
<dbReference type="InterPro" id="IPR046955">
    <property type="entry name" value="PHR1-like"/>
</dbReference>
<gene>
    <name evidence="6" type="ORF">CKAN_02570600</name>
</gene>
<comment type="caution">
    <text evidence="6">The sequence shown here is derived from an EMBL/GenBank/DDBJ whole genome shotgun (WGS) entry which is preliminary data.</text>
</comment>
<dbReference type="STRING" id="337451.A0A443PZZ9"/>
<dbReference type="InterPro" id="IPR009057">
    <property type="entry name" value="Homeodomain-like_sf"/>
</dbReference>
<dbReference type="GO" id="GO:0003677">
    <property type="term" value="F:DNA binding"/>
    <property type="evidence" value="ECO:0007669"/>
    <property type="project" value="InterPro"/>
</dbReference>
<feature type="domain" description="Myb-like" evidence="5">
    <location>
        <begin position="85"/>
        <end position="139"/>
    </location>
</feature>
<dbReference type="Gene3D" id="1.10.10.60">
    <property type="entry name" value="Homeodomain-like"/>
    <property type="match status" value="1"/>
</dbReference>
<evidence type="ECO:0000256" key="2">
    <source>
        <dbReference type="ARBA" id="ARBA00023163"/>
    </source>
</evidence>
<organism evidence="6 7">
    <name type="scientific">Cinnamomum micranthum f. kanehirae</name>
    <dbReference type="NCBI Taxonomy" id="337451"/>
    <lineage>
        <taxon>Eukaryota</taxon>
        <taxon>Viridiplantae</taxon>
        <taxon>Streptophyta</taxon>
        <taxon>Embryophyta</taxon>
        <taxon>Tracheophyta</taxon>
        <taxon>Spermatophyta</taxon>
        <taxon>Magnoliopsida</taxon>
        <taxon>Magnoliidae</taxon>
        <taxon>Laurales</taxon>
        <taxon>Lauraceae</taxon>
        <taxon>Cinnamomum</taxon>
    </lineage>
</organism>
<dbReference type="GO" id="GO:0003700">
    <property type="term" value="F:DNA-binding transcription factor activity"/>
    <property type="evidence" value="ECO:0007669"/>
    <property type="project" value="InterPro"/>
</dbReference>
<feature type="compositionally biased region" description="Acidic residues" evidence="4">
    <location>
        <begin position="30"/>
        <end position="42"/>
    </location>
</feature>
<dbReference type="InterPro" id="IPR006447">
    <property type="entry name" value="Myb_dom_plants"/>
</dbReference>
<sequence>MVEICDGEKSQGSSTEGESKSPKKRPAIDLNEEAGSDGDDSVTEVAAEEATGGTGGSSSNNSTTGDGGERRSTTVRQYVRSKMPRLRWTPDLHLSFVHAVERLGGQEIGAGATPKLVLQMMNVRGLSIAHVKSHLQMYRSKKLDDAGQVISPTERPFQGSDRFSDMFYQRAGLHQHFRIGNGGHFTAKNVHEHNLLYSHLERPLSQQPFDFRAGHLRQQEWAFNQHVAARTSTQSSNDPGPAKGLINDMIFRNGSKPSSSHLFDVRDVITGNGTVRPHQFIEEKRWPVTQEVMGIQGNEGRAFSDIEWIRAQSFVRNCKNQFPINLHESTVVASSTDEPKSESPVQLQLQEQPANKPMAEIEENLGKKANGELEKRILNEKEWLPNLQLSLRQNLGDGGGKEKCDRNVKEINSALSLSLSLPSSKQQGHPSNDGEPEFQFLGTDSSNKATTRLSTLDLTMSIQALE</sequence>
<keyword evidence="7" id="KW-1185">Reference proteome</keyword>
<keyword evidence="1" id="KW-0805">Transcription regulation</keyword>
<evidence type="ECO:0000259" key="5">
    <source>
        <dbReference type="Pfam" id="PF00249"/>
    </source>
</evidence>
<dbReference type="AlphaFoldDB" id="A0A443PZZ9"/>
<evidence type="ECO:0000256" key="1">
    <source>
        <dbReference type="ARBA" id="ARBA00023015"/>
    </source>
</evidence>
<dbReference type="Pfam" id="PF00249">
    <property type="entry name" value="Myb_DNA-binding"/>
    <property type="match status" value="1"/>
</dbReference>
<feature type="compositionally biased region" description="Polar residues" evidence="4">
    <location>
        <begin position="343"/>
        <end position="353"/>
    </location>
</feature>
<dbReference type="NCBIfam" id="TIGR01557">
    <property type="entry name" value="myb_SHAQKYF"/>
    <property type="match status" value="1"/>
</dbReference>
<dbReference type="SUPFAM" id="SSF46689">
    <property type="entry name" value="Homeodomain-like"/>
    <property type="match status" value="1"/>
</dbReference>
<evidence type="ECO:0000256" key="3">
    <source>
        <dbReference type="ARBA" id="ARBA00023242"/>
    </source>
</evidence>
<keyword evidence="2" id="KW-0804">Transcription</keyword>
<evidence type="ECO:0000313" key="7">
    <source>
        <dbReference type="Proteomes" id="UP000283530"/>
    </source>
</evidence>
<name>A0A443PZZ9_9MAGN</name>
<evidence type="ECO:0000256" key="4">
    <source>
        <dbReference type="SAM" id="MobiDB-lite"/>
    </source>
</evidence>
<protein>
    <submittedName>
        <fullName evidence="6">Two-component response regulator ARR18-like protein isoform X2</fullName>
    </submittedName>
</protein>
<reference evidence="6 7" key="1">
    <citation type="journal article" date="2019" name="Nat. Plants">
        <title>Stout camphor tree genome fills gaps in understanding of flowering plant genome evolution.</title>
        <authorList>
            <person name="Chaw S.M."/>
            <person name="Liu Y.C."/>
            <person name="Wu Y.W."/>
            <person name="Wang H.Y."/>
            <person name="Lin C.I."/>
            <person name="Wu C.S."/>
            <person name="Ke H.M."/>
            <person name="Chang L.Y."/>
            <person name="Hsu C.Y."/>
            <person name="Yang H.T."/>
            <person name="Sudianto E."/>
            <person name="Hsu M.H."/>
            <person name="Wu K.P."/>
            <person name="Wang L.N."/>
            <person name="Leebens-Mack J.H."/>
            <person name="Tsai I.J."/>
        </authorList>
    </citation>
    <scope>NUCLEOTIDE SEQUENCE [LARGE SCALE GENOMIC DNA]</scope>
    <source>
        <strain evidence="7">cv. Chaw 1501</strain>
        <tissue evidence="6">Young leaves</tissue>
    </source>
</reference>
<keyword evidence="3" id="KW-0539">Nucleus</keyword>
<feature type="region of interest" description="Disordered" evidence="4">
    <location>
        <begin position="331"/>
        <end position="355"/>
    </location>
</feature>
<dbReference type="PANTHER" id="PTHR31314">
    <property type="entry name" value="MYB FAMILY TRANSCRIPTION FACTOR PHL7-LIKE"/>
    <property type="match status" value="1"/>
</dbReference>
<feature type="compositionally biased region" description="Low complexity" evidence="4">
    <location>
        <begin position="43"/>
        <end position="64"/>
    </location>
</feature>
<dbReference type="Proteomes" id="UP000283530">
    <property type="component" value="Unassembled WGS sequence"/>
</dbReference>
<accession>A0A443PZZ9</accession>
<feature type="region of interest" description="Disordered" evidence="4">
    <location>
        <begin position="420"/>
        <end position="446"/>
    </location>
</feature>
<dbReference type="InterPro" id="IPR001005">
    <property type="entry name" value="SANT/Myb"/>
</dbReference>
<dbReference type="PANTHER" id="PTHR31314:SF164">
    <property type="entry name" value="HTH MYB-TYPE DOMAIN-CONTAINING PROTEIN"/>
    <property type="match status" value="1"/>
</dbReference>
<proteinExistence type="predicted"/>